<proteinExistence type="inferred from homology"/>
<dbReference type="GO" id="GO:0009086">
    <property type="term" value="P:methionine biosynthetic process"/>
    <property type="evidence" value="ECO:0007669"/>
    <property type="project" value="UniProtKB-KW"/>
</dbReference>
<name>A0A2S2E4G5_9ALTE</name>
<sequence>MSKYADRQFSFEFFPPKTETGENKLKASLERLQRYSPEYVSVTFGAGGSTRERTLETVDWIKQNGRVDVAPHLSCIGSMEKDIEGILRQYREMGIKRIVALRGDIPEHGDAFIEGGFRYANELVGFIREFGGFEIHVGCYPEFHPESSSAKVDLDNFARKVKAGADEAITQYFFNNDAYYYFIDEIQKRGVEVPVHVGLMPITNYNQIRRFSDICGAEIPRWLSERMKDLGDDTQAQEDLGVEFATRQAEELLEQGAPGIHFYTLNNAGPTERIWRNLGLVDSTNHNDRT</sequence>
<gene>
    <name evidence="13" type="ORF">HMF8227_02084</name>
</gene>
<evidence type="ECO:0000256" key="5">
    <source>
        <dbReference type="ARBA" id="ARBA00022630"/>
    </source>
</evidence>
<dbReference type="PANTHER" id="PTHR45754">
    <property type="entry name" value="METHYLENETETRAHYDROFOLATE REDUCTASE"/>
    <property type="match status" value="1"/>
</dbReference>
<dbReference type="RefSeq" id="WP_109340109.1">
    <property type="nucleotide sequence ID" value="NZ_CP029347.1"/>
</dbReference>
<evidence type="ECO:0000256" key="4">
    <source>
        <dbReference type="ARBA" id="ARBA00022605"/>
    </source>
</evidence>
<keyword evidence="6 12" id="KW-0274">FAD</keyword>
<organism evidence="13 14">
    <name type="scientific">Saliniradius amylolyticus</name>
    <dbReference type="NCBI Taxonomy" id="2183582"/>
    <lineage>
        <taxon>Bacteria</taxon>
        <taxon>Pseudomonadati</taxon>
        <taxon>Pseudomonadota</taxon>
        <taxon>Gammaproteobacteria</taxon>
        <taxon>Alteromonadales</taxon>
        <taxon>Alteromonadaceae</taxon>
        <taxon>Saliniradius</taxon>
    </lineage>
</organism>
<evidence type="ECO:0000313" key="13">
    <source>
        <dbReference type="EMBL" id="AWL12545.1"/>
    </source>
</evidence>
<accession>A0A2S2E4G5</accession>
<dbReference type="Pfam" id="PF02219">
    <property type="entry name" value="MTHFR"/>
    <property type="match status" value="1"/>
</dbReference>
<evidence type="ECO:0000313" key="14">
    <source>
        <dbReference type="Proteomes" id="UP000245728"/>
    </source>
</evidence>
<comment type="catalytic activity">
    <reaction evidence="11">
        <text>(6S)-5-methyl-5,6,7,8-tetrahydrofolate + NAD(+) = (6R)-5,10-methylene-5,6,7,8-tetrahydrofolate + NADH + H(+)</text>
        <dbReference type="Rhea" id="RHEA:19821"/>
        <dbReference type="ChEBI" id="CHEBI:15378"/>
        <dbReference type="ChEBI" id="CHEBI:15636"/>
        <dbReference type="ChEBI" id="CHEBI:18608"/>
        <dbReference type="ChEBI" id="CHEBI:57540"/>
        <dbReference type="ChEBI" id="CHEBI:57945"/>
        <dbReference type="EC" id="1.5.1.54"/>
    </reaction>
    <physiologicalReaction direction="right-to-left" evidence="11">
        <dbReference type="Rhea" id="RHEA:19823"/>
    </physiologicalReaction>
</comment>
<dbReference type="InterPro" id="IPR029041">
    <property type="entry name" value="FAD-linked_oxidoreductase-like"/>
</dbReference>
<dbReference type="PANTHER" id="PTHR45754:SF3">
    <property type="entry name" value="METHYLENETETRAHYDROFOLATE REDUCTASE (NADPH)"/>
    <property type="match status" value="1"/>
</dbReference>
<dbReference type="GO" id="GO:0106312">
    <property type="term" value="F:methylenetetrahydrofolate reductase (NADH) activity"/>
    <property type="evidence" value="ECO:0007669"/>
    <property type="project" value="UniProtKB-EC"/>
</dbReference>
<dbReference type="EMBL" id="CP029347">
    <property type="protein sequence ID" value="AWL12545.1"/>
    <property type="molecule type" value="Genomic_DNA"/>
</dbReference>
<evidence type="ECO:0000256" key="1">
    <source>
        <dbReference type="ARBA" id="ARBA00001974"/>
    </source>
</evidence>
<evidence type="ECO:0000256" key="7">
    <source>
        <dbReference type="ARBA" id="ARBA00023002"/>
    </source>
</evidence>
<dbReference type="InterPro" id="IPR004620">
    <property type="entry name" value="MTHF_reductase_bac"/>
</dbReference>
<reference evidence="13 14" key="1">
    <citation type="submission" date="2018-05" db="EMBL/GenBank/DDBJ databases">
        <title>Salinimonas sp. HMF8227 Genome sequencing and assembly.</title>
        <authorList>
            <person name="Kang H."/>
            <person name="Kang J."/>
            <person name="Cha I."/>
            <person name="Kim H."/>
            <person name="Joh K."/>
        </authorList>
    </citation>
    <scope>NUCLEOTIDE SEQUENCE [LARGE SCALE GENOMIC DNA]</scope>
    <source>
        <strain evidence="13 14">HMF8227</strain>
    </source>
</reference>
<evidence type="ECO:0000256" key="11">
    <source>
        <dbReference type="ARBA" id="ARBA00048628"/>
    </source>
</evidence>
<comment type="pathway">
    <text evidence="2 12">One-carbon metabolism; tetrahydrofolate interconversion.</text>
</comment>
<dbReference type="SUPFAM" id="SSF51730">
    <property type="entry name" value="FAD-linked oxidoreductase"/>
    <property type="match status" value="1"/>
</dbReference>
<dbReference type="Gene3D" id="3.20.20.220">
    <property type="match status" value="1"/>
</dbReference>
<dbReference type="OrthoDB" id="9812555at2"/>
<dbReference type="UniPathway" id="UPA00193"/>
<comment type="similarity">
    <text evidence="3 12">Belongs to the methylenetetrahydrofolate reductase family.</text>
</comment>
<keyword evidence="8" id="KW-0520">NAD</keyword>
<evidence type="ECO:0000256" key="3">
    <source>
        <dbReference type="ARBA" id="ARBA00006743"/>
    </source>
</evidence>
<dbReference type="AlphaFoldDB" id="A0A2S2E4G5"/>
<keyword evidence="7 12" id="KW-0560">Oxidoreductase</keyword>
<evidence type="ECO:0000256" key="10">
    <source>
        <dbReference type="ARBA" id="ARBA00034478"/>
    </source>
</evidence>
<keyword evidence="9" id="KW-0486">Methionine biosynthesis</keyword>
<dbReference type="CDD" id="cd00537">
    <property type="entry name" value="MTHFR"/>
    <property type="match status" value="1"/>
</dbReference>
<keyword evidence="4" id="KW-0028">Amino-acid biosynthesis</keyword>
<comment type="pathway">
    <text evidence="10">Amino-acid biosynthesis; L-methionine biosynthesis via de novo pathway.</text>
</comment>
<dbReference type="EC" id="1.5.1.54" evidence="12"/>
<dbReference type="Proteomes" id="UP000245728">
    <property type="component" value="Chromosome"/>
</dbReference>
<evidence type="ECO:0000256" key="8">
    <source>
        <dbReference type="ARBA" id="ARBA00023027"/>
    </source>
</evidence>
<evidence type="ECO:0000256" key="9">
    <source>
        <dbReference type="ARBA" id="ARBA00023167"/>
    </source>
</evidence>
<dbReference type="NCBIfam" id="TIGR00676">
    <property type="entry name" value="fadh2"/>
    <property type="match status" value="1"/>
</dbReference>
<dbReference type="KEGG" id="salh:HMF8227_02084"/>
<dbReference type="InterPro" id="IPR003171">
    <property type="entry name" value="Mehydrof_redctse-like"/>
</dbReference>
<dbReference type="GO" id="GO:0035999">
    <property type="term" value="P:tetrahydrofolate interconversion"/>
    <property type="evidence" value="ECO:0007669"/>
    <property type="project" value="UniProtKB-UniPathway"/>
</dbReference>
<keyword evidence="14" id="KW-1185">Reference proteome</keyword>
<dbReference type="GO" id="GO:0005829">
    <property type="term" value="C:cytosol"/>
    <property type="evidence" value="ECO:0007669"/>
    <property type="project" value="InterPro"/>
</dbReference>
<dbReference type="GO" id="GO:0071949">
    <property type="term" value="F:FAD binding"/>
    <property type="evidence" value="ECO:0007669"/>
    <property type="project" value="TreeGrafter"/>
</dbReference>
<evidence type="ECO:0000256" key="2">
    <source>
        <dbReference type="ARBA" id="ARBA00004777"/>
    </source>
</evidence>
<keyword evidence="5 12" id="KW-0285">Flavoprotein</keyword>
<evidence type="ECO:0000256" key="6">
    <source>
        <dbReference type="ARBA" id="ARBA00022827"/>
    </source>
</evidence>
<comment type="cofactor">
    <cofactor evidence="1 12">
        <name>FAD</name>
        <dbReference type="ChEBI" id="CHEBI:57692"/>
    </cofactor>
</comment>
<protein>
    <recommendedName>
        <fullName evidence="12">Methylenetetrahydrofolate reductase</fullName>
        <ecNumber evidence="12">1.5.1.54</ecNumber>
    </recommendedName>
</protein>
<evidence type="ECO:0000256" key="12">
    <source>
        <dbReference type="RuleBase" id="RU003862"/>
    </source>
</evidence>